<evidence type="ECO:0000313" key="2">
    <source>
        <dbReference type="Proteomes" id="UP001605036"/>
    </source>
</evidence>
<accession>A0ABD1YT79</accession>
<dbReference type="Proteomes" id="UP001605036">
    <property type="component" value="Unassembled WGS sequence"/>
</dbReference>
<keyword evidence="2" id="KW-1185">Reference proteome</keyword>
<dbReference type="AlphaFoldDB" id="A0ABD1YT79"/>
<proteinExistence type="predicted"/>
<name>A0ABD1YT79_9MARC</name>
<organism evidence="1 2">
    <name type="scientific">Riccia fluitans</name>
    <dbReference type="NCBI Taxonomy" id="41844"/>
    <lineage>
        <taxon>Eukaryota</taxon>
        <taxon>Viridiplantae</taxon>
        <taxon>Streptophyta</taxon>
        <taxon>Embryophyta</taxon>
        <taxon>Marchantiophyta</taxon>
        <taxon>Marchantiopsida</taxon>
        <taxon>Marchantiidae</taxon>
        <taxon>Marchantiales</taxon>
        <taxon>Ricciaceae</taxon>
        <taxon>Riccia</taxon>
    </lineage>
</organism>
<gene>
    <name evidence="1" type="ORF">R1flu_004081</name>
</gene>
<comment type="caution">
    <text evidence="1">The sequence shown here is derived from an EMBL/GenBank/DDBJ whole genome shotgun (WGS) entry which is preliminary data.</text>
</comment>
<reference evidence="1 2" key="1">
    <citation type="submission" date="2024-09" db="EMBL/GenBank/DDBJ databases">
        <title>Chromosome-scale assembly of Riccia fluitans.</title>
        <authorList>
            <person name="Paukszto L."/>
            <person name="Sawicki J."/>
            <person name="Karawczyk K."/>
            <person name="Piernik-Szablinska J."/>
            <person name="Szczecinska M."/>
            <person name="Mazdziarz M."/>
        </authorList>
    </citation>
    <scope>NUCLEOTIDE SEQUENCE [LARGE SCALE GENOMIC DNA]</scope>
    <source>
        <strain evidence="1">Rf_01</strain>
        <tissue evidence="1">Aerial parts of the thallus</tissue>
    </source>
</reference>
<evidence type="ECO:0000313" key="1">
    <source>
        <dbReference type="EMBL" id="KAL2632602.1"/>
    </source>
</evidence>
<protein>
    <submittedName>
        <fullName evidence="1">Uncharacterized protein</fullName>
    </submittedName>
</protein>
<sequence length="213" mass="23784">MTSPRGSRKYCLRFGLLRSHFYLSIVSLERLGTPVGRLARQGLLDTCIFAARSPVKKALRRIFHTHKLVLGRPPFSHSNYHLAFQSWSPTRKPNTGLLEACSCSCVARVREADTRVSHGARVEGVEHTMSSHARGRSRAKGIITDFTGLSFTPEILSKFLMILQRHRKFLSSALMATPLPSANNLCNRVLPFYMLTPTSSLFRSPSLSSLIKG</sequence>
<dbReference type="EMBL" id="JBHFFA010000003">
    <property type="protein sequence ID" value="KAL2632602.1"/>
    <property type="molecule type" value="Genomic_DNA"/>
</dbReference>